<proteinExistence type="predicted"/>
<name>A0ABW3EY78_9ACTN</name>
<sequence>MVPDEGTVRKLHLIAASKQPARTMPLGDLERLLQRVSDESDAVVPGPTTGIVAGARGEASAPLALRTGASPGAPVPGAMGDRRNRSMSDPYWPVDELRLHLESGRYEHAIGMLDYAGDEAPAVESAAAIQACRSQGLTEATDALLRKVGRRPEKFILAVVGYLLDAENTTDARALTLICDGVRET</sequence>
<accession>A0ABW3EY78</accession>
<dbReference type="Proteomes" id="UP001596972">
    <property type="component" value="Unassembled WGS sequence"/>
</dbReference>
<keyword evidence="3" id="KW-1185">Reference proteome</keyword>
<dbReference type="EMBL" id="JBHTJA010000090">
    <property type="protein sequence ID" value="MFD0904580.1"/>
    <property type="molecule type" value="Genomic_DNA"/>
</dbReference>
<evidence type="ECO:0000313" key="2">
    <source>
        <dbReference type="EMBL" id="MFD0904580.1"/>
    </source>
</evidence>
<protein>
    <submittedName>
        <fullName evidence="2">Uncharacterized protein</fullName>
    </submittedName>
</protein>
<evidence type="ECO:0000256" key="1">
    <source>
        <dbReference type="SAM" id="MobiDB-lite"/>
    </source>
</evidence>
<dbReference type="RefSeq" id="WP_378304589.1">
    <property type="nucleotide sequence ID" value="NZ_JBHTJA010000090.1"/>
</dbReference>
<feature type="region of interest" description="Disordered" evidence="1">
    <location>
        <begin position="65"/>
        <end position="89"/>
    </location>
</feature>
<reference evidence="3" key="1">
    <citation type="journal article" date="2019" name="Int. J. Syst. Evol. Microbiol.">
        <title>The Global Catalogue of Microorganisms (GCM) 10K type strain sequencing project: providing services to taxonomists for standard genome sequencing and annotation.</title>
        <authorList>
            <consortium name="The Broad Institute Genomics Platform"/>
            <consortium name="The Broad Institute Genome Sequencing Center for Infectious Disease"/>
            <person name="Wu L."/>
            <person name="Ma J."/>
        </authorList>
    </citation>
    <scope>NUCLEOTIDE SEQUENCE [LARGE SCALE GENOMIC DNA]</scope>
    <source>
        <strain evidence="3">JCM 31202</strain>
    </source>
</reference>
<gene>
    <name evidence="2" type="ORF">ACFQ11_29640</name>
</gene>
<organism evidence="2 3">
    <name type="scientific">Actinomadura sediminis</name>
    <dbReference type="NCBI Taxonomy" id="1038904"/>
    <lineage>
        <taxon>Bacteria</taxon>
        <taxon>Bacillati</taxon>
        <taxon>Actinomycetota</taxon>
        <taxon>Actinomycetes</taxon>
        <taxon>Streptosporangiales</taxon>
        <taxon>Thermomonosporaceae</taxon>
        <taxon>Actinomadura</taxon>
    </lineage>
</organism>
<evidence type="ECO:0000313" key="3">
    <source>
        <dbReference type="Proteomes" id="UP001596972"/>
    </source>
</evidence>
<comment type="caution">
    <text evidence="2">The sequence shown here is derived from an EMBL/GenBank/DDBJ whole genome shotgun (WGS) entry which is preliminary data.</text>
</comment>